<dbReference type="PROSITE" id="PS00916">
    <property type="entry name" value="PI3_4_KINASE_2"/>
    <property type="match status" value="1"/>
</dbReference>
<evidence type="ECO:0000256" key="14">
    <source>
        <dbReference type="ARBA" id="ARBA00056014"/>
    </source>
</evidence>
<dbReference type="PROSITE" id="PS00915">
    <property type="entry name" value="PI3_4_KINASE_1"/>
    <property type="match status" value="1"/>
</dbReference>
<dbReference type="Pfam" id="PF00613">
    <property type="entry name" value="PI3Ka"/>
    <property type="match status" value="1"/>
</dbReference>
<feature type="region of interest" description="Disordered" evidence="17">
    <location>
        <begin position="1407"/>
        <end position="1431"/>
    </location>
</feature>
<evidence type="ECO:0000256" key="5">
    <source>
        <dbReference type="ARBA" id="ARBA00022475"/>
    </source>
</evidence>
<dbReference type="InterPro" id="IPR036940">
    <property type="entry name" value="PI3/4_kinase_cat_sf"/>
</dbReference>
<evidence type="ECO:0000256" key="8">
    <source>
        <dbReference type="ARBA" id="ARBA00022679"/>
    </source>
</evidence>
<evidence type="ECO:0000256" key="2">
    <source>
        <dbReference type="ARBA" id="ARBA00004496"/>
    </source>
</evidence>
<dbReference type="InterPro" id="IPR000403">
    <property type="entry name" value="PI3/4_kinase_cat_dom"/>
</dbReference>
<dbReference type="GO" id="GO:0005737">
    <property type="term" value="C:cytoplasm"/>
    <property type="evidence" value="ECO:0007669"/>
    <property type="project" value="UniProtKB-SubCell"/>
</dbReference>
<evidence type="ECO:0000256" key="1">
    <source>
        <dbReference type="ARBA" id="ARBA00004236"/>
    </source>
</evidence>
<dbReference type="PROSITE" id="PS51545">
    <property type="entry name" value="PIK_HELICAL"/>
    <property type="match status" value="1"/>
</dbReference>
<reference evidence="20" key="1">
    <citation type="submission" date="2022-03" db="EMBL/GenBank/DDBJ databases">
        <authorList>
            <person name="Martin C."/>
        </authorList>
    </citation>
    <scope>NUCLEOTIDE SEQUENCE</scope>
</reference>
<dbReference type="SMART" id="SM00145">
    <property type="entry name" value="PI3Ka"/>
    <property type="match status" value="1"/>
</dbReference>
<dbReference type="PROSITE" id="PS50290">
    <property type="entry name" value="PI3_4_KINASE_3"/>
    <property type="match status" value="1"/>
</dbReference>
<sequence length="2077" mass="232756">MPGEKSQHLNTLLNLARSLAALKPASWEKVSRLVALCPKVNKDASALRLDKRGQEAIIALGVYLLESKLQHYEKILVYLLDIVKQLPKAQWHDGPQNKNADKLPNCEAFSFCLTTILCDVCGMKGELQNEIVTTLLDQLQILSRACSSANEQSKLEICKTTIPIFIGIVRGFGRTSTDATPLICHLFPTATPLICHPTRPVTSPKRAFTTFRPIIPRVMSRNILTEGLSRSTSPTSPTGQSVRSRSKSPSPVEVPTTPKSPDGSAEVRVNYFSVIGSSFPQTNLPTSQTTKPEEETFGKIHLSQSQLKCLLGIAVKMVNKELMVALDVDASELFAGGHVTQFPYKSFNETLYLVLVTVLRDLLYHQKNVPASFTKEIQDFVKVLYASGQTALSERPREDRSERSKTLDTYSLIVQSNAVCIDLLFWAIQEESGAESLCSRLSEKINSSMDHKMILAHQPLLMVCIQTLGKLAEKFPHLANSVVSSLREFLINPSPILNKLNKYSCVEKTSKFGALSVTVTDESKSSINASKRGPRTKILTAFENLRDAAIENICRGLQSGLATDAECVQAFLAALSNRLYTADMSDRESTLISTNTIMVLGHLAVMSKEMPKTTESVLQIFQQKFCNPPSPLDVLIIDQLGCIIIAGCPTIHQEVMTMFNMISIESSAAYSRAGNTHGYRHVSLAVINAFANIAANTSGQQEMHDLLVRLLELFVQLGLEGKRACERAPGALKASSSAGNLGVLIPVIALLTRRMPPIKDQKPRLQKLFRDFWLYCVVMGFAVEDSGLWPQEWYEGVCEIATKSPLLISKEHLRAALTYNSALKNDSVAPGELNELRLSICNLLEHPTDVVPLVNKLSFSQCTYLLSVYRLETLRVAHSPEKDAFHNIFHYLEDDTIIKDKAGMWQCILAVGDRAFKMFLNSMSEMPKTEAKTTELEMHAQFLLVKFNHVHRPIRRVADKYLSQLVDKFPHLLWSGVVLKTVLDVLQILSQSLQMDPHAETPQIAVPGTPYSLRFMDNMSVRESTVKDFAARSVGILQESMKWAPNATRSHLMEYLRVQSLTQHSGLALATESVLKYAGYNKSSAPLGSVTLDKRPSCVKYDSSIFMAKLSMRTRFAGEVAGMKVALQDDQVLSKTLAKQIKNAEASKDGNYEDCLFRITAYLISMPHVNRQLLHELCWSPATLFTEKSMEAAVACWEWLLAAKEDPEITLQFMQEMSSSWQMTIDRRLGLFSVEDPEVDPLAVSEGEPPRPKPPFVYPHAIWSKFLAERLEIAKYHSIDQVEIFANMLHKSLGIHVGRPNSVMNRHIAAVGTRMRMLAMGLSLLQGDILPTATSKSVLRERIYATALDYFGTEPRYAHQRGTELREDILSLIKMWQNMHSDRKYLRSNIITVGDVGDLDRAASPMGGSTLSTDYSPSIKGGGSEYSSRPHGWMNTMTATNMSSAMSKRSSGAGTRKSQSSGQFIKDYIRKRNLILDLLASEIERLVTWHNPLCLAELAIVGEETINAWRSKSVTEKQWREMARLAWEISPALAVFLPERFRNSDTLGKEVTRLVRLSPNSVSHIPQALQFLVTPHSVEADAPELTHMLTWAPVPPSTALSYFSRQFPPHPITAQYAVRVLRHYPPDALLFYIPQLVQAVRYDTMGYVTEFILWASKKSQLLAHQLIWNMKTNIYLDEDAEHKDEAIGDQLEAMIDEMKKQLSGDALTFYEREFDFFDKITAISGEIRPFPKGPERKKACLEALSKIKLQTGCYLPSNPEAIVLDIDKKSGTPMQSAAKAPYLARFKVKHCGVKELESIGMHGDSAASQHSDLSTDIYWQGCIFKVGDDVRQDMLALQVIDLFQKIFQNLGLELYLFPYRVVATAPGCGVIECVPDCKSRDQIGRQTDIGMYEYFNTKYGDDNSAEFQAARRNFICSTAAYSVFTFLLQIKDRHNGNIMLDSKGHLIHIDFGFLFESSPGGNLGWEPDFKLTDEMVLIMGGKIDAPPFQWFMELCSRAYLSVRPYQEAIVSLVTLMLDTGLPCFRGQTIKLLRQRFQPQASEKEASAYMLKVVRECYLSWRAKSYDIIQYMQNEIPY</sequence>
<gene>
    <name evidence="20" type="ORF">OFUS_LOCUS25682</name>
</gene>
<accession>A0A8S4Q6Z7</accession>
<comment type="subunit">
    <text evidence="15">Component of a phosphatidylinositol 4-kinase (PI4K) complex, composed of PI4KA, EFR3 (EFR3A or EFR3B), TTC7 (TTC7A or TTC7B) and HYCC (HYCC1 or HYCC2). Interacts with TMEM150A; regulating recruitment to the plasma membrane. Interacts with TTC7A.</text>
</comment>
<evidence type="ECO:0000256" key="6">
    <source>
        <dbReference type="ARBA" id="ARBA00022490"/>
    </source>
</evidence>
<dbReference type="EMBL" id="CAIIXF020000012">
    <property type="protein sequence ID" value="CAH1801953.1"/>
    <property type="molecule type" value="Genomic_DNA"/>
</dbReference>
<keyword evidence="5" id="KW-1003">Cell membrane</keyword>
<evidence type="ECO:0000256" key="9">
    <source>
        <dbReference type="ARBA" id="ARBA00022741"/>
    </source>
</evidence>
<feature type="compositionally biased region" description="Polar residues" evidence="17">
    <location>
        <begin position="1407"/>
        <end position="1416"/>
    </location>
</feature>
<dbReference type="Gene3D" id="3.30.1010.10">
    <property type="entry name" value="Phosphatidylinositol 3-kinase Catalytic Subunit, Chain A, domain 4"/>
    <property type="match status" value="1"/>
</dbReference>
<dbReference type="SUPFAM" id="SSF56112">
    <property type="entry name" value="Protein kinase-like (PK-like)"/>
    <property type="match status" value="1"/>
</dbReference>
<evidence type="ECO:0000259" key="18">
    <source>
        <dbReference type="PROSITE" id="PS50290"/>
    </source>
</evidence>
<evidence type="ECO:0000256" key="10">
    <source>
        <dbReference type="ARBA" id="ARBA00022777"/>
    </source>
</evidence>
<dbReference type="FunFam" id="3.30.1010.10:FF:000009">
    <property type="entry name" value="Phosphatidylinositol 4-kinase, catalytic, alpha"/>
    <property type="match status" value="1"/>
</dbReference>
<evidence type="ECO:0000313" key="20">
    <source>
        <dbReference type="EMBL" id="CAH1801953.1"/>
    </source>
</evidence>
<dbReference type="OrthoDB" id="10264149at2759"/>
<keyword evidence="9" id="KW-0547">Nucleotide-binding</keyword>
<comment type="caution">
    <text evidence="20">The sequence shown here is derived from an EMBL/GenBank/DDBJ whole genome shotgun (WGS) entry which is preliminary data.</text>
</comment>
<dbReference type="InterPro" id="IPR001263">
    <property type="entry name" value="PI3K_accessory_dom"/>
</dbReference>
<evidence type="ECO:0000256" key="17">
    <source>
        <dbReference type="SAM" id="MobiDB-lite"/>
    </source>
</evidence>
<dbReference type="InterPro" id="IPR011009">
    <property type="entry name" value="Kinase-like_dom_sf"/>
</dbReference>
<dbReference type="Gene3D" id="1.10.1070.11">
    <property type="entry name" value="Phosphatidylinositol 3-/4-kinase, catalytic domain"/>
    <property type="match status" value="1"/>
</dbReference>
<feature type="region of interest" description="Disordered" evidence="17">
    <location>
        <begin position="225"/>
        <end position="264"/>
    </location>
</feature>
<name>A0A8S4Q6Z7_OWEFU</name>
<evidence type="ECO:0000256" key="13">
    <source>
        <dbReference type="ARBA" id="ARBA00023136"/>
    </source>
</evidence>
<dbReference type="Gene3D" id="1.25.40.70">
    <property type="entry name" value="Phosphatidylinositol 3-kinase, accessory domain (PIK)"/>
    <property type="match status" value="1"/>
</dbReference>
<dbReference type="Pfam" id="PF19274">
    <property type="entry name" value="PI4K_N"/>
    <property type="match status" value="2"/>
</dbReference>
<feature type="compositionally biased region" description="Low complexity" evidence="17">
    <location>
        <begin position="241"/>
        <end position="255"/>
    </location>
</feature>
<evidence type="ECO:0000256" key="4">
    <source>
        <dbReference type="ARBA" id="ARBA00012169"/>
    </source>
</evidence>
<evidence type="ECO:0000256" key="11">
    <source>
        <dbReference type="ARBA" id="ARBA00022840"/>
    </source>
</evidence>
<feature type="compositionally biased region" description="Polar residues" evidence="17">
    <location>
        <begin position="228"/>
        <end position="240"/>
    </location>
</feature>
<dbReference type="EC" id="2.7.1.67" evidence="4"/>
<evidence type="ECO:0000256" key="15">
    <source>
        <dbReference type="ARBA" id="ARBA00062776"/>
    </source>
</evidence>
<protein>
    <recommendedName>
        <fullName evidence="16">Phosphatidylinositol 4-kinase alpha</fullName>
        <ecNumber evidence="4">2.7.1.67</ecNumber>
    </recommendedName>
</protein>
<dbReference type="CDD" id="cd05167">
    <property type="entry name" value="PI4Kc_III_alpha"/>
    <property type="match status" value="1"/>
</dbReference>
<dbReference type="GO" id="GO:0046854">
    <property type="term" value="P:phosphatidylinositol phosphate biosynthetic process"/>
    <property type="evidence" value="ECO:0007669"/>
    <property type="project" value="InterPro"/>
</dbReference>
<dbReference type="PANTHER" id="PTHR10048">
    <property type="entry name" value="PHOSPHATIDYLINOSITOL KINASE"/>
    <property type="match status" value="1"/>
</dbReference>
<proteinExistence type="inferred from homology"/>
<dbReference type="FunFam" id="1.25.40.70:FF:000002">
    <property type="entry name" value="Phosphatidylinositol 4-kinase, catalytic, alpha"/>
    <property type="match status" value="1"/>
</dbReference>
<dbReference type="GO" id="GO:0004430">
    <property type="term" value="F:1-phosphatidylinositol 4-kinase activity"/>
    <property type="evidence" value="ECO:0007669"/>
    <property type="project" value="UniProtKB-EC"/>
</dbReference>
<evidence type="ECO:0000256" key="3">
    <source>
        <dbReference type="ARBA" id="ARBA00006209"/>
    </source>
</evidence>
<evidence type="ECO:0000259" key="19">
    <source>
        <dbReference type="PROSITE" id="PS51545"/>
    </source>
</evidence>
<comment type="subcellular location">
    <subcellularLocation>
        <location evidence="1">Cell membrane</location>
    </subcellularLocation>
    <subcellularLocation>
        <location evidence="2">Cytoplasm</location>
    </subcellularLocation>
</comment>
<evidence type="ECO:0000256" key="16">
    <source>
        <dbReference type="ARBA" id="ARBA00067500"/>
    </source>
</evidence>
<evidence type="ECO:0000256" key="7">
    <source>
        <dbReference type="ARBA" id="ARBA00022553"/>
    </source>
</evidence>
<comment type="similarity">
    <text evidence="3">Belongs to the PI3/PI4-kinase family. Type III PI4K subfamily.</text>
</comment>
<keyword evidence="10" id="KW-0418">Kinase</keyword>
<dbReference type="SUPFAM" id="SSF48371">
    <property type="entry name" value="ARM repeat"/>
    <property type="match status" value="2"/>
</dbReference>
<dbReference type="GO" id="GO:0005886">
    <property type="term" value="C:plasma membrane"/>
    <property type="evidence" value="ECO:0007669"/>
    <property type="project" value="UniProtKB-SubCell"/>
</dbReference>
<dbReference type="InterPro" id="IPR045495">
    <property type="entry name" value="PI4K_N"/>
</dbReference>
<dbReference type="GO" id="GO:0005524">
    <property type="term" value="F:ATP binding"/>
    <property type="evidence" value="ECO:0007669"/>
    <property type="project" value="UniProtKB-KW"/>
</dbReference>
<evidence type="ECO:0000256" key="12">
    <source>
        <dbReference type="ARBA" id="ARBA00023098"/>
    </source>
</evidence>
<dbReference type="PANTHER" id="PTHR10048:SF15">
    <property type="entry name" value="PHOSPHATIDYLINOSITOL 4-KINASE ALPHA"/>
    <property type="match status" value="1"/>
</dbReference>
<evidence type="ECO:0000313" key="21">
    <source>
        <dbReference type="Proteomes" id="UP000749559"/>
    </source>
</evidence>
<keyword evidence="21" id="KW-1185">Reference proteome</keyword>
<dbReference type="InterPro" id="IPR015433">
    <property type="entry name" value="PI3/4_kinase"/>
</dbReference>
<dbReference type="InterPro" id="IPR016024">
    <property type="entry name" value="ARM-type_fold"/>
</dbReference>
<keyword evidence="8" id="KW-0808">Transferase</keyword>
<feature type="domain" description="PIK helical" evidence="19">
    <location>
        <begin position="1509"/>
        <end position="1697"/>
    </location>
</feature>
<dbReference type="InterPro" id="IPR018936">
    <property type="entry name" value="PI3/4_kinase_CS"/>
</dbReference>
<keyword evidence="7" id="KW-0597">Phosphoprotein</keyword>
<dbReference type="Proteomes" id="UP000749559">
    <property type="component" value="Unassembled WGS sequence"/>
</dbReference>
<dbReference type="Pfam" id="PF00454">
    <property type="entry name" value="PI3_PI4_kinase"/>
    <property type="match status" value="1"/>
</dbReference>
<dbReference type="FunFam" id="1.10.1070.11:FF:000005">
    <property type="entry name" value="Phosphatidylinositol 4-kinase, catalytic, alpha"/>
    <property type="match status" value="1"/>
</dbReference>
<keyword evidence="11" id="KW-0067">ATP-binding</keyword>
<keyword evidence="12" id="KW-0443">Lipid metabolism</keyword>
<organism evidence="20 21">
    <name type="scientific">Owenia fusiformis</name>
    <name type="common">Polychaete worm</name>
    <dbReference type="NCBI Taxonomy" id="6347"/>
    <lineage>
        <taxon>Eukaryota</taxon>
        <taxon>Metazoa</taxon>
        <taxon>Spiralia</taxon>
        <taxon>Lophotrochozoa</taxon>
        <taxon>Annelida</taxon>
        <taxon>Polychaeta</taxon>
        <taxon>Sedentaria</taxon>
        <taxon>Canalipalpata</taxon>
        <taxon>Sabellida</taxon>
        <taxon>Oweniida</taxon>
        <taxon>Oweniidae</taxon>
        <taxon>Owenia</taxon>
    </lineage>
</organism>
<feature type="domain" description="PI3K/PI4K catalytic" evidence="18">
    <location>
        <begin position="1794"/>
        <end position="2061"/>
    </location>
</feature>
<dbReference type="SMART" id="SM00146">
    <property type="entry name" value="PI3Kc"/>
    <property type="match status" value="1"/>
</dbReference>
<keyword evidence="6" id="KW-0963">Cytoplasm</keyword>
<keyword evidence="13" id="KW-0472">Membrane</keyword>
<comment type="function">
    <text evidence="14">Acts on phosphatidylinositol (PtdIns) in the first committed step in the production of the second messenger inositol-1,4,5,-trisphosphate.</text>
</comment>
<dbReference type="GO" id="GO:0048015">
    <property type="term" value="P:phosphatidylinositol-mediated signaling"/>
    <property type="evidence" value="ECO:0007669"/>
    <property type="project" value="TreeGrafter"/>
</dbReference>
<dbReference type="InterPro" id="IPR042236">
    <property type="entry name" value="PI3K_accessory_sf"/>
</dbReference>